<proteinExistence type="predicted"/>
<feature type="transmembrane region" description="Helical" evidence="1">
    <location>
        <begin position="34"/>
        <end position="52"/>
    </location>
</feature>
<evidence type="ECO:0000313" key="3">
    <source>
        <dbReference type="Proteomes" id="UP000220922"/>
    </source>
</evidence>
<evidence type="ECO:0000256" key="1">
    <source>
        <dbReference type="SAM" id="Phobius"/>
    </source>
</evidence>
<comment type="caution">
    <text evidence="2">The sequence shown here is derived from an EMBL/GenBank/DDBJ whole genome shotgun (WGS) entry which is preliminary data.</text>
</comment>
<protein>
    <submittedName>
        <fullName evidence="2">Uncharacterized protein</fullName>
    </submittedName>
</protein>
<organism evidence="2 3">
    <name type="scientific">Candidatus Chloroploca asiatica</name>
    <dbReference type="NCBI Taxonomy" id="1506545"/>
    <lineage>
        <taxon>Bacteria</taxon>
        <taxon>Bacillati</taxon>
        <taxon>Chloroflexota</taxon>
        <taxon>Chloroflexia</taxon>
        <taxon>Chloroflexales</taxon>
        <taxon>Chloroflexineae</taxon>
        <taxon>Oscillochloridaceae</taxon>
        <taxon>Candidatus Chloroploca</taxon>
    </lineage>
</organism>
<dbReference type="Proteomes" id="UP000220922">
    <property type="component" value="Unassembled WGS sequence"/>
</dbReference>
<keyword evidence="1" id="KW-0812">Transmembrane</keyword>
<dbReference type="AlphaFoldDB" id="A0A2H3KVU6"/>
<keyword evidence="1" id="KW-0472">Membrane</keyword>
<accession>A0A2H3KVU6</accession>
<evidence type="ECO:0000313" key="2">
    <source>
        <dbReference type="EMBL" id="PDV98016.1"/>
    </source>
</evidence>
<sequence length="160" mass="17578">MTHSALPPLLGQTSLLLLLLVGGRAPTALLLLASLPLLRWLLTLSALVWPAWTQRPSCRWLRQTLADLRLALLLGLGGHLLGQMLGLPSGALLGAAATPRPPKPTASGRILDDGTYEVTLGDQFVIRHKPVDEFDRRMFLLFLRDIHLVAYPAFGGRFFR</sequence>
<keyword evidence="1" id="KW-1133">Transmembrane helix</keyword>
<gene>
    <name evidence="2" type="ORF">A9Q02_23070</name>
</gene>
<reference evidence="2 3" key="1">
    <citation type="submission" date="2016-05" db="EMBL/GenBank/DDBJ databases">
        <authorList>
            <person name="Lavstsen T."/>
            <person name="Jespersen J.S."/>
        </authorList>
    </citation>
    <scope>NUCLEOTIDE SEQUENCE [LARGE SCALE GENOMIC DNA]</scope>
    <source>
        <strain evidence="2 3">B7-9</strain>
    </source>
</reference>
<keyword evidence="3" id="KW-1185">Reference proteome</keyword>
<name>A0A2H3KVU6_9CHLR</name>
<dbReference type="EMBL" id="LYXE01000111">
    <property type="protein sequence ID" value="PDV98016.1"/>
    <property type="molecule type" value="Genomic_DNA"/>
</dbReference>